<dbReference type="OrthoDB" id="448455at2759"/>
<dbReference type="PANTHER" id="PTHR24123:SF33">
    <property type="entry name" value="PROTEIN HOS4"/>
    <property type="match status" value="1"/>
</dbReference>
<dbReference type="SUPFAM" id="SSF48403">
    <property type="entry name" value="Ankyrin repeat"/>
    <property type="match status" value="1"/>
</dbReference>
<feature type="repeat" description="ANK" evidence="3">
    <location>
        <begin position="55"/>
        <end position="87"/>
    </location>
</feature>
<keyword evidence="2 3" id="KW-0040">ANK repeat</keyword>
<evidence type="ECO:0000256" key="1">
    <source>
        <dbReference type="ARBA" id="ARBA00022737"/>
    </source>
</evidence>
<keyword evidence="1" id="KW-0677">Repeat</keyword>
<dbReference type="InterPro" id="IPR036770">
    <property type="entry name" value="Ankyrin_rpt-contain_sf"/>
</dbReference>
<dbReference type="PROSITE" id="PS50297">
    <property type="entry name" value="ANK_REP_REGION"/>
    <property type="match status" value="1"/>
</dbReference>
<evidence type="ECO:0000256" key="2">
    <source>
        <dbReference type="ARBA" id="ARBA00023043"/>
    </source>
</evidence>
<gene>
    <name evidence="4" type="ORF">L345_10512</name>
</gene>
<sequence length="163" mass="18237">MGWNHIGNGWGRNEWLVPQVLLSEKMFHDAAKRNDTASMIKLIKRGVDVKAKNNIDRTALHWAAGAGHEQAVRLLLEHEAAVNGEDSVLVNAGAKANCVNKNGHNLLHCAAQRGHLRVMKFIVEDLEDVWLDKKDKGLCRPESTLNTFSKFQKAPSDQKDRLP</sequence>
<keyword evidence="5" id="KW-1185">Reference proteome</keyword>
<dbReference type="Proteomes" id="UP000018936">
    <property type="component" value="Unassembled WGS sequence"/>
</dbReference>
<dbReference type="PANTHER" id="PTHR24123">
    <property type="entry name" value="ANKYRIN REPEAT-CONTAINING"/>
    <property type="match status" value="1"/>
</dbReference>
<dbReference type="InterPro" id="IPR002110">
    <property type="entry name" value="Ankyrin_rpt"/>
</dbReference>
<evidence type="ECO:0000313" key="4">
    <source>
        <dbReference type="EMBL" id="ETE63723.1"/>
    </source>
</evidence>
<evidence type="ECO:0000256" key="3">
    <source>
        <dbReference type="PROSITE-ProRule" id="PRU00023"/>
    </source>
</evidence>
<evidence type="ECO:0000313" key="5">
    <source>
        <dbReference type="Proteomes" id="UP000018936"/>
    </source>
</evidence>
<organism evidence="4 5">
    <name type="scientific">Ophiophagus hannah</name>
    <name type="common">King cobra</name>
    <name type="synonym">Naja hannah</name>
    <dbReference type="NCBI Taxonomy" id="8665"/>
    <lineage>
        <taxon>Eukaryota</taxon>
        <taxon>Metazoa</taxon>
        <taxon>Chordata</taxon>
        <taxon>Craniata</taxon>
        <taxon>Vertebrata</taxon>
        <taxon>Euteleostomi</taxon>
        <taxon>Lepidosauria</taxon>
        <taxon>Squamata</taxon>
        <taxon>Bifurcata</taxon>
        <taxon>Unidentata</taxon>
        <taxon>Episquamata</taxon>
        <taxon>Toxicofera</taxon>
        <taxon>Serpentes</taxon>
        <taxon>Colubroidea</taxon>
        <taxon>Elapidae</taxon>
        <taxon>Elapinae</taxon>
        <taxon>Ophiophagus</taxon>
    </lineage>
</organism>
<dbReference type="InterPro" id="IPR051165">
    <property type="entry name" value="Multifunctional_ANK_Repeat"/>
</dbReference>
<reference evidence="4 5" key="1">
    <citation type="journal article" date="2013" name="Proc. Natl. Acad. Sci. U.S.A.">
        <title>The king cobra genome reveals dynamic gene evolution and adaptation in the snake venom system.</title>
        <authorList>
            <person name="Vonk F.J."/>
            <person name="Casewell N.R."/>
            <person name="Henkel C.V."/>
            <person name="Heimberg A.M."/>
            <person name="Jansen H.J."/>
            <person name="McCleary R.J."/>
            <person name="Kerkkamp H.M."/>
            <person name="Vos R.A."/>
            <person name="Guerreiro I."/>
            <person name="Calvete J.J."/>
            <person name="Wuster W."/>
            <person name="Woods A.E."/>
            <person name="Logan J.M."/>
            <person name="Harrison R.A."/>
            <person name="Castoe T.A."/>
            <person name="de Koning A.P."/>
            <person name="Pollock D.D."/>
            <person name="Yandell M."/>
            <person name="Calderon D."/>
            <person name="Renjifo C."/>
            <person name="Currier R.B."/>
            <person name="Salgado D."/>
            <person name="Pla D."/>
            <person name="Sanz L."/>
            <person name="Hyder A.S."/>
            <person name="Ribeiro J.M."/>
            <person name="Arntzen J.W."/>
            <person name="van den Thillart G.E."/>
            <person name="Boetzer M."/>
            <person name="Pirovano W."/>
            <person name="Dirks R.P."/>
            <person name="Spaink H.P."/>
            <person name="Duboule D."/>
            <person name="McGlinn E."/>
            <person name="Kini R.M."/>
            <person name="Richardson M.K."/>
        </authorList>
    </citation>
    <scope>NUCLEOTIDE SEQUENCE</scope>
    <source>
        <tissue evidence="4">Blood</tissue>
    </source>
</reference>
<dbReference type="AlphaFoldDB" id="V8NPW9"/>
<dbReference type="EMBL" id="AZIM01002601">
    <property type="protein sequence ID" value="ETE63723.1"/>
    <property type="molecule type" value="Genomic_DNA"/>
</dbReference>
<name>V8NPW9_OPHHA</name>
<dbReference type="PROSITE" id="PS50088">
    <property type="entry name" value="ANK_REPEAT"/>
    <property type="match status" value="1"/>
</dbReference>
<dbReference type="Gene3D" id="1.25.40.20">
    <property type="entry name" value="Ankyrin repeat-containing domain"/>
    <property type="match status" value="2"/>
</dbReference>
<feature type="non-terminal residue" evidence="4">
    <location>
        <position position="1"/>
    </location>
</feature>
<accession>V8NPW9</accession>
<dbReference type="Pfam" id="PF12796">
    <property type="entry name" value="Ank_2"/>
    <property type="match status" value="1"/>
</dbReference>
<comment type="caution">
    <text evidence="4">The sequence shown here is derived from an EMBL/GenBank/DDBJ whole genome shotgun (WGS) entry which is preliminary data.</text>
</comment>
<protein>
    <submittedName>
        <fullName evidence="4">Uncharacterized protein</fullName>
    </submittedName>
</protein>
<proteinExistence type="predicted"/>
<dbReference type="SMART" id="SM00248">
    <property type="entry name" value="ANK"/>
    <property type="match status" value="3"/>
</dbReference>